<dbReference type="InterPro" id="IPR025558">
    <property type="entry name" value="DUF4283"/>
</dbReference>
<evidence type="ECO:0000256" key="1">
    <source>
        <dbReference type="SAM" id="MobiDB-lite"/>
    </source>
</evidence>
<dbReference type="InParanoid" id="A0A059CIZ8"/>
<evidence type="ECO:0008006" key="5">
    <source>
        <dbReference type="Google" id="ProtNLM"/>
    </source>
</evidence>
<feature type="domain" description="Zinc knuckle CX2CX4HX4C" evidence="3">
    <location>
        <begin position="181"/>
        <end position="227"/>
    </location>
</feature>
<dbReference type="EMBL" id="KK198756">
    <property type="protein sequence ID" value="KCW78219.1"/>
    <property type="molecule type" value="Genomic_DNA"/>
</dbReference>
<dbReference type="Pfam" id="PF14111">
    <property type="entry name" value="DUF4283"/>
    <property type="match status" value="1"/>
</dbReference>
<sequence>MDRKVAGDEFRLSALYNRLGRLWSEQPAQVWDEVAPSHKIEECRLTLVGKILNDPSVNFLAFQNTMKLIWRTDLVDISQGGASLYIVKFQTEQVKQRVLENSPWLFANHLVILKPWRVNTPLHCYDFTTCEFWVQVFGLPLERCTENMISKVVAHIGRVVVVRIEHKDGAKLKVGKARVEMDLQKPLKTGLLIKVEGKNLWLDFRYERLSHYCYSYGKLGHDAMSCKDFPYDESKMDEKDSLLYGSWLKAEVRAHSPFWRTFYDENHPRDAADESIPETPQPPSAIIPVQDSPPAVPEVQVQTNRGKQPMDAPDCNQIITSAKPLQWQPMVEEA</sequence>
<feature type="region of interest" description="Disordered" evidence="1">
    <location>
        <begin position="286"/>
        <end position="315"/>
    </location>
</feature>
<evidence type="ECO:0000259" key="3">
    <source>
        <dbReference type="Pfam" id="PF14392"/>
    </source>
</evidence>
<name>A0A059CIZ8_EUCGR</name>
<dbReference type="PANTHER" id="PTHR31286:SF99">
    <property type="entry name" value="DUF4283 DOMAIN-CONTAINING PROTEIN"/>
    <property type="match status" value="1"/>
</dbReference>
<accession>A0A059CIZ8</accession>
<dbReference type="PANTHER" id="PTHR31286">
    <property type="entry name" value="GLYCINE-RICH CELL WALL STRUCTURAL PROTEIN 1.8-LIKE"/>
    <property type="match status" value="1"/>
</dbReference>
<gene>
    <name evidence="4" type="ORF">EUGRSUZ_D02404</name>
</gene>
<dbReference type="InterPro" id="IPR040256">
    <property type="entry name" value="At4g02000-like"/>
</dbReference>
<protein>
    <recommendedName>
        <fullName evidence="5">DUF4283 domain-containing protein</fullName>
    </recommendedName>
</protein>
<dbReference type="InterPro" id="IPR025836">
    <property type="entry name" value="Zn_knuckle_CX2CX4HX4C"/>
</dbReference>
<feature type="domain" description="DUF4283" evidence="2">
    <location>
        <begin position="41"/>
        <end position="117"/>
    </location>
</feature>
<evidence type="ECO:0000313" key="4">
    <source>
        <dbReference type="EMBL" id="KCW78219.1"/>
    </source>
</evidence>
<proteinExistence type="predicted"/>
<reference evidence="4" key="1">
    <citation type="submission" date="2013-07" db="EMBL/GenBank/DDBJ databases">
        <title>The genome of Eucalyptus grandis.</title>
        <authorList>
            <person name="Schmutz J."/>
            <person name="Hayes R."/>
            <person name="Myburg A."/>
            <person name="Tuskan G."/>
            <person name="Grattapaglia D."/>
            <person name="Rokhsar D.S."/>
        </authorList>
    </citation>
    <scope>NUCLEOTIDE SEQUENCE</scope>
    <source>
        <tissue evidence="4">Leaf extractions</tissue>
    </source>
</reference>
<dbReference type="FunCoup" id="A0A059CIZ8">
    <property type="interactions" value="4"/>
</dbReference>
<dbReference type="AlphaFoldDB" id="A0A059CIZ8"/>
<dbReference type="STRING" id="71139.A0A059CIZ8"/>
<dbReference type="Gramene" id="KCW78219">
    <property type="protein sequence ID" value="KCW78219"/>
    <property type="gene ID" value="EUGRSUZ_D02404"/>
</dbReference>
<organism evidence="4">
    <name type="scientific">Eucalyptus grandis</name>
    <name type="common">Flooded gum</name>
    <dbReference type="NCBI Taxonomy" id="71139"/>
    <lineage>
        <taxon>Eukaryota</taxon>
        <taxon>Viridiplantae</taxon>
        <taxon>Streptophyta</taxon>
        <taxon>Embryophyta</taxon>
        <taxon>Tracheophyta</taxon>
        <taxon>Spermatophyta</taxon>
        <taxon>Magnoliopsida</taxon>
        <taxon>eudicotyledons</taxon>
        <taxon>Gunneridae</taxon>
        <taxon>Pentapetalae</taxon>
        <taxon>rosids</taxon>
        <taxon>malvids</taxon>
        <taxon>Myrtales</taxon>
        <taxon>Myrtaceae</taxon>
        <taxon>Myrtoideae</taxon>
        <taxon>Eucalypteae</taxon>
        <taxon>Eucalyptus</taxon>
    </lineage>
</organism>
<dbReference type="OMA" id="CTENMIS"/>
<evidence type="ECO:0000259" key="2">
    <source>
        <dbReference type="Pfam" id="PF14111"/>
    </source>
</evidence>
<dbReference type="Pfam" id="PF14392">
    <property type="entry name" value="zf-CCHC_4"/>
    <property type="match status" value="1"/>
</dbReference>